<dbReference type="InterPro" id="IPR000131">
    <property type="entry name" value="ATP_synth_F1_gsu"/>
</dbReference>
<dbReference type="InterPro" id="IPR023632">
    <property type="entry name" value="ATP_synth_F1_gsu_CS"/>
</dbReference>
<keyword evidence="8 10" id="KW-0139">CF(1)</keyword>
<comment type="caution">
    <text evidence="11">The sequence shown here is derived from an EMBL/GenBank/DDBJ whole genome shotgun (WGS) entry which is preliminary data.</text>
</comment>
<dbReference type="PROSITE" id="PS00153">
    <property type="entry name" value="ATPASE_GAMMA"/>
    <property type="match status" value="1"/>
</dbReference>
<keyword evidence="9 10" id="KW-0066">ATP synthesis</keyword>
<comment type="similarity">
    <text evidence="3 10">Belongs to the ATPase gamma chain family.</text>
</comment>
<evidence type="ECO:0000256" key="3">
    <source>
        <dbReference type="ARBA" id="ARBA00007681"/>
    </source>
</evidence>
<dbReference type="GO" id="GO:0046933">
    <property type="term" value="F:proton-transporting ATP synthase activity, rotational mechanism"/>
    <property type="evidence" value="ECO:0007669"/>
    <property type="project" value="UniProtKB-UniRule"/>
</dbReference>
<keyword evidence="7 10" id="KW-0472">Membrane</keyword>
<sequence length="286" mass="31859">MANLKDIKTRMVSIRNTQQITSAMKMVAAAKMKKAEMHIVKAKPYAEKLRSIVTNLSQGLESSAHPLLEEREGGKVVILLISSDRGLCGGLNTNLCKALLRYQKEQNFEFVELITLGRKGYEFFSSQGVEIAEAFQSLKDDEMAEALTGKVRELIQQYENGEFNKLILAHNTFKNVLTQEVVLKQVLPIEPPEVEKEDPEEEVQFIFEASKDEILGSILPQYVESQAFTALLDNNACEHAARMTSMDSATKNAGEMLSALQLTYNRARQAAITTELIEIIAGAESL</sequence>
<evidence type="ECO:0000256" key="7">
    <source>
        <dbReference type="ARBA" id="ARBA00023136"/>
    </source>
</evidence>
<dbReference type="GO" id="GO:0005524">
    <property type="term" value="F:ATP binding"/>
    <property type="evidence" value="ECO:0007669"/>
    <property type="project" value="UniProtKB-UniRule"/>
</dbReference>
<dbReference type="NCBIfam" id="TIGR01146">
    <property type="entry name" value="ATPsyn_F1gamma"/>
    <property type="match status" value="1"/>
</dbReference>
<accession>A0A2A4T4G7</accession>
<dbReference type="PANTHER" id="PTHR11693:SF22">
    <property type="entry name" value="ATP SYNTHASE SUBUNIT GAMMA, MITOCHONDRIAL"/>
    <property type="match status" value="1"/>
</dbReference>
<dbReference type="Pfam" id="PF00231">
    <property type="entry name" value="ATP-synt"/>
    <property type="match status" value="1"/>
</dbReference>
<dbReference type="HAMAP" id="MF_00815">
    <property type="entry name" value="ATP_synth_gamma_bact"/>
    <property type="match status" value="1"/>
</dbReference>
<proteinExistence type="inferred from homology"/>
<dbReference type="InterPro" id="IPR035968">
    <property type="entry name" value="ATP_synth_F1_ATPase_gsu"/>
</dbReference>
<gene>
    <name evidence="10 11" type="primary">atpG</name>
    <name evidence="11" type="ORF">COB67_06810</name>
</gene>
<keyword evidence="5 10" id="KW-0375">Hydrogen ion transport</keyword>
<dbReference type="Proteomes" id="UP000218113">
    <property type="component" value="Unassembled WGS sequence"/>
</dbReference>
<evidence type="ECO:0000256" key="4">
    <source>
        <dbReference type="ARBA" id="ARBA00022448"/>
    </source>
</evidence>
<dbReference type="GO" id="GO:0045259">
    <property type="term" value="C:proton-transporting ATP synthase complex"/>
    <property type="evidence" value="ECO:0007669"/>
    <property type="project" value="UniProtKB-KW"/>
</dbReference>
<dbReference type="GO" id="GO:0005886">
    <property type="term" value="C:plasma membrane"/>
    <property type="evidence" value="ECO:0007669"/>
    <property type="project" value="UniProtKB-SubCell"/>
</dbReference>
<dbReference type="AlphaFoldDB" id="A0A2A4T4G7"/>
<evidence type="ECO:0000256" key="6">
    <source>
        <dbReference type="ARBA" id="ARBA00023065"/>
    </source>
</evidence>
<evidence type="ECO:0000256" key="2">
    <source>
        <dbReference type="ARBA" id="ARBA00004170"/>
    </source>
</evidence>
<keyword evidence="4 10" id="KW-0813">Transport</keyword>
<dbReference type="Gene3D" id="1.10.287.80">
    <property type="entry name" value="ATP synthase, gamma subunit, helix hairpin domain"/>
    <property type="match status" value="1"/>
</dbReference>
<evidence type="ECO:0000256" key="8">
    <source>
        <dbReference type="ARBA" id="ARBA00023196"/>
    </source>
</evidence>
<dbReference type="FunFam" id="1.10.287.80:FF:000001">
    <property type="entry name" value="ATP synthase gamma chain"/>
    <property type="match status" value="1"/>
</dbReference>
<protein>
    <recommendedName>
        <fullName evidence="10">ATP synthase gamma chain</fullName>
    </recommendedName>
    <alternativeName>
        <fullName evidence="10">ATP synthase F1 sector gamma subunit</fullName>
    </alternativeName>
    <alternativeName>
        <fullName evidence="10">F-ATPase gamma subunit</fullName>
    </alternativeName>
</protein>
<dbReference type="EMBL" id="NVSR01000037">
    <property type="protein sequence ID" value="PCI28284.1"/>
    <property type="molecule type" value="Genomic_DNA"/>
</dbReference>
<dbReference type="PRINTS" id="PR00126">
    <property type="entry name" value="ATPASEGAMMA"/>
</dbReference>
<dbReference type="CDD" id="cd12151">
    <property type="entry name" value="F1-ATPase_gamma"/>
    <property type="match status" value="1"/>
</dbReference>
<dbReference type="PANTHER" id="PTHR11693">
    <property type="entry name" value="ATP SYNTHASE GAMMA CHAIN"/>
    <property type="match status" value="1"/>
</dbReference>
<evidence type="ECO:0000313" key="12">
    <source>
        <dbReference type="Proteomes" id="UP000218113"/>
    </source>
</evidence>
<comment type="subunit">
    <text evidence="10">F-type ATPases have 2 components, CF(1) - the catalytic core - and CF(0) - the membrane proton channel. CF(1) has five subunits: alpha(3), beta(3), gamma(1), delta(1), epsilon(1). CF(0) has three main subunits: a, b and c.</text>
</comment>
<evidence type="ECO:0000313" key="11">
    <source>
        <dbReference type="EMBL" id="PCI28284.1"/>
    </source>
</evidence>
<dbReference type="GO" id="GO:0042777">
    <property type="term" value="P:proton motive force-driven plasma membrane ATP synthesis"/>
    <property type="evidence" value="ECO:0007669"/>
    <property type="project" value="UniProtKB-UniRule"/>
</dbReference>
<comment type="subcellular location">
    <subcellularLocation>
        <location evidence="10">Cell membrane</location>
        <topology evidence="10">Peripheral membrane protein</topology>
    </subcellularLocation>
    <subcellularLocation>
        <location evidence="2">Membrane</location>
        <topology evidence="2">Peripheral membrane protein</topology>
    </subcellularLocation>
</comment>
<dbReference type="SUPFAM" id="SSF52943">
    <property type="entry name" value="ATP synthase (F1-ATPase), gamma subunit"/>
    <property type="match status" value="1"/>
</dbReference>
<name>A0A2A4T4G7_9DELT</name>
<dbReference type="Gene3D" id="3.40.1380.10">
    <property type="match status" value="1"/>
</dbReference>
<evidence type="ECO:0000256" key="5">
    <source>
        <dbReference type="ARBA" id="ARBA00022781"/>
    </source>
</evidence>
<keyword evidence="10" id="KW-1003">Cell membrane</keyword>
<comment type="function">
    <text evidence="1 10">Produces ATP from ADP in the presence of a proton gradient across the membrane. The gamma chain is believed to be important in regulating ATPase activity and the flow of protons through the CF(0) complex.</text>
</comment>
<reference evidence="12" key="1">
    <citation type="submission" date="2017-08" db="EMBL/GenBank/DDBJ databases">
        <title>A dynamic microbial community with high functional redundancy inhabits the cold, oxic subseafloor aquifer.</title>
        <authorList>
            <person name="Tully B.J."/>
            <person name="Wheat C.G."/>
            <person name="Glazer B.T."/>
            <person name="Huber J.A."/>
        </authorList>
    </citation>
    <scope>NUCLEOTIDE SEQUENCE [LARGE SCALE GENOMIC DNA]</scope>
</reference>
<evidence type="ECO:0000256" key="1">
    <source>
        <dbReference type="ARBA" id="ARBA00003456"/>
    </source>
</evidence>
<evidence type="ECO:0000256" key="9">
    <source>
        <dbReference type="ARBA" id="ARBA00023310"/>
    </source>
</evidence>
<evidence type="ECO:0000256" key="10">
    <source>
        <dbReference type="HAMAP-Rule" id="MF_00815"/>
    </source>
</evidence>
<keyword evidence="6 10" id="KW-0406">Ion transport</keyword>
<organism evidence="11 12">
    <name type="scientific">SAR324 cluster bacterium</name>
    <dbReference type="NCBI Taxonomy" id="2024889"/>
    <lineage>
        <taxon>Bacteria</taxon>
        <taxon>Deltaproteobacteria</taxon>
        <taxon>SAR324 cluster</taxon>
    </lineage>
</organism>